<dbReference type="SUPFAM" id="SSF82919">
    <property type="entry name" value="Zn-finger domain of Sec23/24"/>
    <property type="match status" value="1"/>
</dbReference>
<dbReference type="InterPro" id="IPR036175">
    <property type="entry name" value="Sec23/24_helical_dom_sf"/>
</dbReference>
<dbReference type="Pfam" id="PF08033">
    <property type="entry name" value="Sec23_BS"/>
    <property type="match status" value="1"/>
</dbReference>
<dbReference type="InterPro" id="IPR050550">
    <property type="entry name" value="SEC23_SEC24_subfamily"/>
</dbReference>
<dbReference type="OMA" id="XKSFQTG"/>
<accession>A0A8C3EDC1</accession>
<feature type="region of interest" description="Disordered" evidence="14">
    <location>
        <begin position="432"/>
        <end position="559"/>
    </location>
</feature>
<feature type="compositionally biased region" description="Low complexity" evidence="14">
    <location>
        <begin position="149"/>
        <end position="166"/>
    </location>
</feature>
<dbReference type="SUPFAM" id="SSF81995">
    <property type="entry name" value="beta-sandwich domain of Sec23/24"/>
    <property type="match status" value="1"/>
</dbReference>
<evidence type="ECO:0000256" key="6">
    <source>
        <dbReference type="ARBA" id="ARBA00022490"/>
    </source>
</evidence>
<evidence type="ECO:0000256" key="9">
    <source>
        <dbReference type="ARBA" id="ARBA00022833"/>
    </source>
</evidence>
<evidence type="ECO:0000256" key="3">
    <source>
        <dbReference type="ARBA" id="ARBA00004514"/>
    </source>
</evidence>
<evidence type="ECO:0000256" key="8">
    <source>
        <dbReference type="ARBA" id="ARBA00022824"/>
    </source>
</evidence>
<dbReference type="Gene3D" id="1.20.120.730">
    <property type="entry name" value="Sec23/Sec24 helical domain"/>
    <property type="match status" value="1"/>
</dbReference>
<evidence type="ECO:0000259" key="18">
    <source>
        <dbReference type="Pfam" id="PF04815"/>
    </source>
</evidence>
<reference evidence="20" key="3">
    <citation type="submission" date="2025-09" db="UniProtKB">
        <authorList>
            <consortium name="Ensembl"/>
        </authorList>
    </citation>
    <scope>IDENTIFICATION</scope>
</reference>
<feature type="domain" description="Zinc finger Sec23/Sec24-type" evidence="16">
    <location>
        <begin position="733"/>
        <end position="769"/>
    </location>
</feature>
<dbReference type="Gene3D" id="3.40.20.10">
    <property type="entry name" value="Severin"/>
    <property type="match status" value="1"/>
</dbReference>
<evidence type="ECO:0000259" key="16">
    <source>
        <dbReference type="Pfam" id="PF04810"/>
    </source>
</evidence>
<evidence type="ECO:0000256" key="7">
    <source>
        <dbReference type="ARBA" id="ARBA00022723"/>
    </source>
</evidence>
<dbReference type="SUPFAM" id="SSF82754">
    <property type="entry name" value="C-terminal, gelsolin-like domain of Sec23/24"/>
    <property type="match status" value="1"/>
</dbReference>
<dbReference type="Pfam" id="PF04815">
    <property type="entry name" value="Sec23_helical"/>
    <property type="match status" value="1"/>
</dbReference>
<dbReference type="Gene3D" id="2.30.30.380">
    <property type="entry name" value="Zn-finger domain of Sec23/24"/>
    <property type="match status" value="1"/>
</dbReference>
<feature type="compositionally biased region" description="Polar residues" evidence="14">
    <location>
        <begin position="370"/>
        <end position="385"/>
    </location>
</feature>
<dbReference type="InterPro" id="IPR036174">
    <property type="entry name" value="Znf_Sec23_Sec24_sf"/>
</dbReference>
<feature type="compositionally biased region" description="Low complexity" evidence="14">
    <location>
        <begin position="277"/>
        <end position="319"/>
    </location>
</feature>
<dbReference type="FunFam" id="3.40.50.410:FF:000019">
    <property type="entry name" value="SEC24 homolog B, COPII coat complex component"/>
    <property type="match status" value="1"/>
</dbReference>
<accession>A0A8U7N194</accession>
<feature type="region of interest" description="Disordered" evidence="14">
    <location>
        <begin position="26"/>
        <end position="183"/>
    </location>
</feature>
<dbReference type="InterPro" id="IPR006896">
    <property type="entry name" value="Sec23/24_trunk_dom"/>
</dbReference>
<evidence type="ECO:0000256" key="11">
    <source>
        <dbReference type="ARBA" id="ARBA00022927"/>
    </source>
</evidence>
<dbReference type="GO" id="GO:0006886">
    <property type="term" value="P:intracellular protein transport"/>
    <property type="evidence" value="ECO:0007669"/>
    <property type="project" value="InterPro"/>
</dbReference>
<name>A0A8C3EDC1_CORMO</name>
<evidence type="ECO:0000256" key="13">
    <source>
        <dbReference type="ARBA" id="ARBA00023329"/>
    </source>
</evidence>
<evidence type="ECO:0000259" key="17">
    <source>
        <dbReference type="Pfam" id="PF04811"/>
    </source>
</evidence>
<feature type="compositionally biased region" description="Polar residues" evidence="14">
    <location>
        <begin position="433"/>
        <end position="452"/>
    </location>
</feature>
<dbReference type="Ensembl" id="ENSCMUT00000019766.2">
    <property type="protein sequence ID" value="ENSCMUP00000018404.2"/>
    <property type="gene ID" value="ENSCMUG00000011389.2"/>
</dbReference>
<gene>
    <name evidence="20" type="primary">SEC24A</name>
</gene>
<evidence type="ECO:0000259" key="15">
    <source>
        <dbReference type="Pfam" id="PF00626"/>
    </source>
</evidence>
<feature type="compositionally biased region" description="Polar residues" evidence="14">
    <location>
        <begin position="537"/>
        <end position="547"/>
    </location>
</feature>
<keyword evidence="6" id="KW-0963">Cytoplasm</keyword>
<keyword evidence="5" id="KW-0813">Transport</keyword>
<dbReference type="FunFam" id="2.30.30.380:FF:000004">
    <property type="entry name" value="SEC24 homolog B, COPII coat complex component"/>
    <property type="match status" value="1"/>
</dbReference>
<keyword evidence="9" id="KW-0862">Zinc</keyword>
<dbReference type="CDD" id="cd01479">
    <property type="entry name" value="Sec24-like"/>
    <property type="match status" value="1"/>
</dbReference>
<evidence type="ECO:0000256" key="2">
    <source>
        <dbReference type="ARBA" id="ARBA00004397"/>
    </source>
</evidence>
<dbReference type="Pfam" id="PF04811">
    <property type="entry name" value="Sec23_trunk"/>
    <property type="match status" value="1"/>
</dbReference>
<feature type="compositionally biased region" description="Polar residues" evidence="14">
    <location>
        <begin position="320"/>
        <end position="330"/>
    </location>
</feature>
<evidence type="ECO:0000256" key="4">
    <source>
        <dbReference type="ARBA" id="ARBA00008334"/>
    </source>
</evidence>
<keyword evidence="10" id="KW-0931">ER-Golgi transport</keyword>
<reference evidence="21" key="1">
    <citation type="submission" date="2019-10" db="EMBL/GenBank/DDBJ databases">
        <title>Corvus moneduloides (New Caledonian crow) genome, bCorMon1, primary haplotype.</title>
        <authorList>
            <person name="Rutz C."/>
            <person name="Fungtammasan C."/>
            <person name="Mountcastle J."/>
            <person name="Formenti G."/>
            <person name="Chow W."/>
            <person name="Howe K."/>
            <person name="Steele M.P."/>
            <person name="Fernandes J."/>
            <person name="Gilbert M.T.P."/>
            <person name="Fedrigo O."/>
            <person name="Jarvis E.D."/>
            <person name="Gemmell N."/>
        </authorList>
    </citation>
    <scope>NUCLEOTIDE SEQUENCE [LARGE SCALE GENOMIC DNA]</scope>
</reference>
<sequence>MGLLNAPHHLRPTEAALLGTCEHRDSLTDRTVLPAARAAPRTEPGGEKEGGDRRDRREGRGAPAPNPLAARCPWPRAGRGFSGSAGTPGQAQPRHGGRSQQDTGTARRPAGLARLSHRPGRTDPLPPAPLTHRRASGAPGLRQHRHRQTQTQTQTPTPTPTPTLTRGCARSAPRGSFRHRRPRRTHSAGLGCVRMDSAMFGWTRLCSDARASSRLGRLRLGSSRFDSARCESVVFVKVRFRSARVRLPSCPASPAHGPAPKPQSRSRKCHVSAVRLRAPPGSSGGSIPPARAGAATRAAPSAPGRVMAQPAGAPAGQQPYSNGPIQNQLMHSADGQGYSPAVPGSFSHQMPAKVTPHQSSGQYSYSGSQNVSQLNNYQGPGQTLNRPPVAAFSGSPVQQPGPVPQVLPPALQNSAAVSSAGSFPPGASPPVLSNWQYSPTPVSQPLGAQTSHLAHVPGTGSAQPPSSLSGSTNPPGSYQYAASPGGPSLQNSYMKPGTAPPPVTQPLTPLHPPRPPLGPPPVGGPPRPSAAIAGPPSAQSLLKSAANQEGDARSAATDGSVVQNSYDAIEGGGLMATPHHSPAAPNLKMNRSVGYSYPALPPGYQHTSPPGAPGMNASTLQYPDGSKHFHQPALGPNHLTASMGGLSLQQEGLRPVNLLQERNILPTTLLKAPVPNLHEDIQKLNCNPELFRCTLTNIPQTQALLNKAKLPLGLLLHPFKDLSQLPVVTSSIIVRCRSCRTYINPFVSFLDQRRWKCNLCYRVNDVPEEFLYNPVTRVYGEPHKRPEVQNATIEFMAPSEYMLRPPQPPVYLFVFDVSHNAIETGYLNTVCQTLLDNLDSLPGNTRTKIGFITFDSTIHFYSLQEGLSQPQMLIVSDIEDVFIPMPENLLVNLNENKELIQDLLKTLPQMFTKSLETQSALGPALQAAFKLMSPTGGRITVFQTQLPSVGMGALKSREEPNQRATAKDIHLTPSTDFYKKLALDCSGQQVAVDLFLLSGQYSDLASLGCISRYSAGSVYYYQSYHHKHNPVQVEKLQKELKRYLTRKIGFEAVMRIRCTKGLSIHTFHGNFFVRSTDLLSLPNVNPDAGYAVQMSVEESLTDMQVVSFQSALLYTSSKGERRIRVHTMCLPVVTTLSDVYLGADVQAITGLLANMAVDRSVSATLSDARDALVNAVIDSLAAYRSSVLSIQQPGLTAPHSLRLFPLYILALLKQKAFQTGTNTRLDERIFTMCQVKNQPLVYLMLMTHPSLYRVDNLTDEGALNINDRTIPQPPLLQLSVEKLSRDGAYLMDAGSVMFLWIGKNCGQGFISQVLGVPNYGSIPQNMTHLPELETAESIRTRAFISWLREQRPFFPILYIIKDESPLKSSFLQNMIEDRTESALSYYEFLLHIQQQVNK</sequence>
<feature type="compositionally biased region" description="Pro residues" evidence="14">
    <location>
        <begin position="498"/>
        <end position="528"/>
    </location>
</feature>
<dbReference type="InterPro" id="IPR036465">
    <property type="entry name" value="vWFA_dom_sf"/>
</dbReference>
<dbReference type="InterPro" id="IPR036180">
    <property type="entry name" value="Gelsolin-like_dom_sf"/>
</dbReference>
<comment type="subcellular location">
    <subcellularLocation>
        <location evidence="3">Cytoplasm</location>
        <location evidence="3">Cytosol</location>
    </subcellularLocation>
    <subcellularLocation>
        <location evidence="1">Cytoplasmic vesicle</location>
        <location evidence="1">COPII-coated vesicle membrane</location>
        <topology evidence="1">Peripheral membrane protein</topology>
        <orientation evidence="1">Cytoplasmic side</orientation>
    </subcellularLocation>
    <subcellularLocation>
        <location evidence="2">Endoplasmic reticulum membrane</location>
        <topology evidence="2">Peripheral membrane protein</topology>
        <orientation evidence="2">Cytoplasmic side</orientation>
    </subcellularLocation>
</comment>
<dbReference type="InterPro" id="IPR029006">
    <property type="entry name" value="ADF-H/Gelsolin-like_dom_sf"/>
</dbReference>
<dbReference type="SUPFAM" id="SSF53300">
    <property type="entry name" value="vWA-like"/>
    <property type="match status" value="1"/>
</dbReference>
<dbReference type="GO" id="GO:0005789">
    <property type="term" value="C:endoplasmic reticulum membrane"/>
    <property type="evidence" value="ECO:0007669"/>
    <property type="project" value="UniProtKB-SubCell"/>
</dbReference>
<evidence type="ECO:0000256" key="1">
    <source>
        <dbReference type="ARBA" id="ARBA00004299"/>
    </source>
</evidence>
<dbReference type="InterPro" id="IPR006900">
    <property type="entry name" value="Sec23/24_helical_dom"/>
</dbReference>
<dbReference type="GO" id="GO:0030127">
    <property type="term" value="C:COPII vesicle coat"/>
    <property type="evidence" value="ECO:0007669"/>
    <property type="project" value="InterPro"/>
</dbReference>
<keyword evidence="8" id="KW-0256">Endoplasmic reticulum</keyword>
<feature type="region of interest" description="Disordered" evidence="14">
    <location>
        <begin position="250"/>
        <end position="409"/>
    </location>
</feature>
<evidence type="ECO:0000313" key="21">
    <source>
        <dbReference type="Proteomes" id="UP000694553"/>
    </source>
</evidence>
<evidence type="ECO:0000256" key="10">
    <source>
        <dbReference type="ARBA" id="ARBA00022892"/>
    </source>
</evidence>
<feature type="compositionally biased region" description="Basic and acidic residues" evidence="14">
    <location>
        <begin position="44"/>
        <end position="60"/>
    </location>
</feature>
<dbReference type="SUPFAM" id="SSF81811">
    <property type="entry name" value="Helical domain of Sec23/24"/>
    <property type="match status" value="1"/>
</dbReference>
<evidence type="ECO:0000256" key="5">
    <source>
        <dbReference type="ARBA" id="ARBA00022448"/>
    </source>
</evidence>
<keyword evidence="11" id="KW-0653">Protein transport</keyword>
<dbReference type="Pfam" id="PF00626">
    <property type="entry name" value="Gelsolin"/>
    <property type="match status" value="1"/>
</dbReference>
<dbReference type="GO" id="GO:0008270">
    <property type="term" value="F:zinc ion binding"/>
    <property type="evidence" value="ECO:0007669"/>
    <property type="project" value="InterPro"/>
</dbReference>
<feature type="domain" description="Sec23/Sec24 trunk" evidence="17">
    <location>
        <begin position="806"/>
        <end position="1044"/>
    </location>
</feature>
<evidence type="ECO:0000313" key="20">
    <source>
        <dbReference type="Ensembl" id="ENSCMUP00000018404.2"/>
    </source>
</evidence>
<evidence type="ECO:0000259" key="19">
    <source>
        <dbReference type="Pfam" id="PF08033"/>
    </source>
</evidence>
<dbReference type="Pfam" id="PF04810">
    <property type="entry name" value="zf-Sec23_Sec24"/>
    <property type="match status" value="1"/>
</dbReference>
<dbReference type="Gene3D" id="2.60.40.1670">
    <property type="entry name" value="beta-sandwich domain of Sec23/24"/>
    <property type="match status" value="1"/>
</dbReference>
<feature type="compositionally biased region" description="Low complexity" evidence="14">
    <location>
        <begin position="358"/>
        <end position="369"/>
    </location>
</feature>
<dbReference type="GO" id="GO:0090110">
    <property type="term" value="P:COPII-coated vesicle cargo loading"/>
    <property type="evidence" value="ECO:0007669"/>
    <property type="project" value="TreeGrafter"/>
</dbReference>
<dbReference type="GO" id="GO:0005829">
    <property type="term" value="C:cytosol"/>
    <property type="evidence" value="ECO:0007669"/>
    <property type="project" value="UniProtKB-SubCell"/>
</dbReference>
<feature type="domain" description="Gelsolin-like" evidence="15">
    <location>
        <begin position="1270"/>
        <end position="1343"/>
    </location>
</feature>
<keyword evidence="12" id="KW-0472">Membrane</keyword>
<comment type="similarity">
    <text evidence="4">Belongs to the SEC23/SEC24 family. SEC24 subfamily.</text>
</comment>
<keyword evidence="7" id="KW-0479">Metal-binding</keyword>
<feature type="compositionally biased region" description="Polar residues" evidence="14">
    <location>
        <begin position="460"/>
        <end position="476"/>
    </location>
</feature>
<protein>
    <submittedName>
        <fullName evidence="20">SEC24 homolog A, COPII coat complex component</fullName>
    </submittedName>
</protein>
<organism evidence="20 21">
    <name type="scientific">Corvus moneduloides</name>
    <name type="common">New Caledonian crow</name>
    <dbReference type="NCBI Taxonomy" id="1196302"/>
    <lineage>
        <taxon>Eukaryota</taxon>
        <taxon>Metazoa</taxon>
        <taxon>Chordata</taxon>
        <taxon>Craniata</taxon>
        <taxon>Vertebrata</taxon>
        <taxon>Euteleostomi</taxon>
        <taxon>Archelosauria</taxon>
        <taxon>Archosauria</taxon>
        <taxon>Dinosauria</taxon>
        <taxon>Saurischia</taxon>
        <taxon>Theropoda</taxon>
        <taxon>Coelurosauria</taxon>
        <taxon>Aves</taxon>
        <taxon>Neognathae</taxon>
        <taxon>Neoaves</taxon>
        <taxon>Telluraves</taxon>
        <taxon>Australaves</taxon>
        <taxon>Passeriformes</taxon>
        <taxon>Corvoidea</taxon>
        <taxon>Corvidae</taxon>
        <taxon>Corvus</taxon>
    </lineage>
</organism>
<dbReference type="InterPro" id="IPR012990">
    <property type="entry name" value="Beta-sandwich_Sec23_24"/>
</dbReference>
<evidence type="ECO:0000256" key="12">
    <source>
        <dbReference type="ARBA" id="ARBA00023136"/>
    </source>
</evidence>
<proteinExistence type="inferred from homology"/>
<reference evidence="20" key="2">
    <citation type="submission" date="2025-08" db="UniProtKB">
        <authorList>
            <consortium name="Ensembl"/>
        </authorList>
    </citation>
    <scope>IDENTIFICATION</scope>
</reference>
<feature type="domain" description="Sec23/Sec24 beta-sandwich" evidence="19">
    <location>
        <begin position="1049"/>
        <end position="1133"/>
    </location>
</feature>
<keyword evidence="21" id="KW-1185">Reference proteome</keyword>
<dbReference type="GO" id="GO:0000149">
    <property type="term" value="F:SNARE binding"/>
    <property type="evidence" value="ECO:0007669"/>
    <property type="project" value="TreeGrafter"/>
</dbReference>
<dbReference type="InterPro" id="IPR006895">
    <property type="entry name" value="Znf_Sec23_Sec24"/>
</dbReference>
<dbReference type="Gene3D" id="3.40.50.410">
    <property type="entry name" value="von Willebrand factor, type A domain"/>
    <property type="match status" value="1"/>
</dbReference>
<dbReference type="InterPro" id="IPR007123">
    <property type="entry name" value="Gelsolin-like_dom"/>
</dbReference>
<dbReference type="Proteomes" id="UP000694553">
    <property type="component" value="Unassembled WGS sequence"/>
</dbReference>
<feature type="domain" description="Sec23/Sec24 helical" evidence="18">
    <location>
        <begin position="1144"/>
        <end position="1244"/>
    </location>
</feature>
<dbReference type="PANTHER" id="PTHR13803:SF1">
    <property type="entry name" value="PROTEIN TRANSPORT PROTEIN SEC24A"/>
    <property type="match status" value="1"/>
</dbReference>
<keyword evidence="13" id="KW-0968">Cytoplasmic vesicle</keyword>
<dbReference type="InterPro" id="IPR041742">
    <property type="entry name" value="Sec24-like_trunk_dom"/>
</dbReference>
<evidence type="ECO:0000256" key="14">
    <source>
        <dbReference type="SAM" id="MobiDB-lite"/>
    </source>
</evidence>
<dbReference type="GO" id="GO:0070971">
    <property type="term" value="C:endoplasmic reticulum exit site"/>
    <property type="evidence" value="ECO:0007669"/>
    <property type="project" value="TreeGrafter"/>
</dbReference>
<dbReference type="PANTHER" id="PTHR13803">
    <property type="entry name" value="SEC24-RELATED PROTEIN"/>
    <property type="match status" value="1"/>
</dbReference>